<name>A0A382X1S9_9ZZZZ</name>
<reference evidence="2" key="1">
    <citation type="submission" date="2018-05" db="EMBL/GenBank/DDBJ databases">
        <authorList>
            <person name="Lanie J.A."/>
            <person name="Ng W.-L."/>
            <person name="Kazmierczak K.M."/>
            <person name="Andrzejewski T.M."/>
            <person name="Davidsen T.M."/>
            <person name="Wayne K.J."/>
            <person name="Tettelin H."/>
            <person name="Glass J.I."/>
            <person name="Rusch D."/>
            <person name="Podicherti R."/>
            <person name="Tsui H.-C.T."/>
            <person name="Winkler M.E."/>
        </authorList>
    </citation>
    <scope>NUCLEOTIDE SEQUENCE</scope>
</reference>
<evidence type="ECO:0000259" key="1">
    <source>
        <dbReference type="Pfam" id="PF03120"/>
    </source>
</evidence>
<sequence length="133" mass="14848">EGDMSHLEYSGFNTAIDSEWDEFPTDGKVFRVNDNTEYLSLGFTSHHPRGAYALKTREEGIETTLLDVIWQTGKSGKVTPVAILEPIEIDDAIISRATLNNIAYIKSLNLEIGCRVKVIRAGKIIPRVIERVS</sequence>
<feature type="non-terminal residue" evidence="2">
    <location>
        <position position="1"/>
    </location>
</feature>
<dbReference type="SUPFAM" id="SSF50249">
    <property type="entry name" value="Nucleic acid-binding proteins"/>
    <property type="match status" value="1"/>
</dbReference>
<dbReference type="InterPro" id="IPR004150">
    <property type="entry name" value="NAD_DNA_ligase_OB"/>
</dbReference>
<dbReference type="Gene3D" id="2.40.50.140">
    <property type="entry name" value="Nucleic acid-binding proteins"/>
    <property type="match status" value="1"/>
</dbReference>
<dbReference type="Gene3D" id="3.30.1490.70">
    <property type="match status" value="1"/>
</dbReference>
<dbReference type="EMBL" id="UINC01164116">
    <property type="protein sequence ID" value="SVD64789.1"/>
    <property type="molecule type" value="Genomic_DNA"/>
</dbReference>
<dbReference type="AlphaFoldDB" id="A0A382X1S9"/>
<dbReference type="Pfam" id="PF03120">
    <property type="entry name" value="OB_DNA_ligase"/>
    <property type="match status" value="1"/>
</dbReference>
<organism evidence="2">
    <name type="scientific">marine metagenome</name>
    <dbReference type="NCBI Taxonomy" id="408172"/>
    <lineage>
        <taxon>unclassified sequences</taxon>
        <taxon>metagenomes</taxon>
        <taxon>ecological metagenomes</taxon>
    </lineage>
</organism>
<proteinExistence type="predicted"/>
<dbReference type="InterPro" id="IPR012340">
    <property type="entry name" value="NA-bd_OB-fold"/>
</dbReference>
<accession>A0A382X1S9</accession>
<dbReference type="GO" id="GO:0003911">
    <property type="term" value="F:DNA ligase (NAD+) activity"/>
    <property type="evidence" value="ECO:0007669"/>
    <property type="project" value="InterPro"/>
</dbReference>
<dbReference type="SUPFAM" id="SSF56091">
    <property type="entry name" value="DNA ligase/mRNA capping enzyme, catalytic domain"/>
    <property type="match status" value="1"/>
</dbReference>
<feature type="domain" description="NAD-dependent DNA ligase OB-fold" evidence="1">
    <location>
        <begin position="62"/>
        <end position="132"/>
    </location>
</feature>
<dbReference type="GO" id="GO:0006260">
    <property type="term" value="P:DNA replication"/>
    <property type="evidence" value="ECO:0007669"/>
    <property type="project" value="InterPro"/>
</dbReference>
<gene>
    <name evidence="2" type="ORF">METZ01_LOCUS417643</name>
</gene>
<protein>
    <recommendedName>
        <fullName evidence="1">NAD-dependent DNA ligase OB-fold domain-containing protein</fullName>
    </recommendedName>
</protein>
<dbReference type="GO" id="GO:0006281">
    <property type="term" value="P:DNA repair"/>
    <property type="evidence" value="ECO:0007669"/>
    <property type="project" value="InterPro"/>
</dbReference>
<evidence type="ECO:0000313" key="2">
    <source>
        <dbReference type="EMBL" id="SVD64789.1"/>
    </source>
</evidence>